<organism evidence="1 2">
    <name type="scientific">Arcobacter caeni</name>
    <dbReference type="NCBI Taxonomy" id="1912877"/>
    <lineage>
        <taxon>Bacteria</taxon>
        <taxon>Pseudomonadati</taxon>
        <taxon>Campylobacterota</taxon>
        <taxon>Epsilonproteobacteria</taxon>
        <taxon>Campylobacterales</taxon>
        <taxon>Arcobacteraceae</taxon>
        <taxon>Arcobacter</taxon>
    </lineage>
</organism>
<dbReference type="Proteomes" id="UP000251135">
    <property type="component" value="Unassembled WGS sequence"/>
</dbReference>
<dbReference type="EMBL" id="MUXE01000007">
    <property type="protein sequence ID" value="PUE64410.1"/>
    <property type="molecule type" value="Genomic_DNA"/>
</dbReference>
<protein>
    <submittedName>
        <fullName evidence="1">Uncharacterized protein</fullName>
    </submittedName>
</protein>
<comment type="caution">
    <text evidence="1">The sequence shown here is derived from an EMBL/GenBank/DDBJ whole genome shotgun (WGS) entry which is preliminary data.</text>
</comment>
<name>A0A363CZ87_9BACT</name>
<accession>A0A363CZ87</accession>
<evidence type="ECO:0000313" key="2">
    <source>
        <dbReference type="Proteomes" id="UP000251135"/>
    </source>
</evidence>
<sequence>MQVYLYAKSGHTVGLDATRRCAAIANALKEFEPILCTSDFRAGAFAKDYLGVKKYVNIDVVRNLHNIMQRRDILIYETPEVNDAMRRDMSEFCTLLYGIGEELNEIIVDESIYTKNKNPSIEKTIFFGDDDYHNLFLGIIEESKKYDINLLMGHYFFLGNEKIFVNHFSNIIDEEEYVQTIQNSKYLLTASLQTALESLACGNNPVLFKRVDKSYDEELIKKLNLPVIESGNLKELINQFELIIKDYPTIANFKCTDLSIILLEIKEKIELFNKLVRM</sequence>
<proteinExistence type="predicted"/>
<dbReference type="RefSeq" id="WP_108558776.1">
    <property type="nucleotide sequence ID" value="NZ_MUXE01000007.1"/>
</dbReference>
<keyword evidence="2" id="KW-1185">Reference proteome</keyword>
<gene>
    <name evidence="1" type="ORF">B0174_06055</name>
</gene>
<evidence type="ECO:0000313" key="1">
    <source>
        <dbReference type="EMBL" id="PUE64410.1"/>
    </source>
</evidence>
<dbReference type="AlphaFoldDB" id="A0A363CZ87"/>
<dbReference type="OrthoDB" id="5342741at2"/>
<reference evidence="1 2" key="1">
    <citation type="submission" date="2017-02" db="EMBL/GenBank/DDBJ databases">
        <title>Arcobacter caeni sp. nov, a new Arcobacter species isolated from reclaimed water.</title>
        <authorList>
            <person name="Figueras M.J."/>
            <person name="Perez-Cataluna A."/>
            <person name="Salas-Masso N."/>
        </authorList>
    </citation>
    <scope>NUCLEOTIDE SEQUENCE [LARGE SCALE GENOMIC DNA]</scope>
    <source>
        <strain evidence="1 2">RW17-10</strain>
    </source>
</reference>